<dbReference type="PROSITE" id="PS00332">
    <property type="entry name" value="SOD_CU_ZN_2"/>
    <property type="match status" value="1"/>
</dbReference>
<dbReference type="PROSITE" id="PS00087">
    <property type="entry name" value="SOD_CU_ZN_1"/>
    <property type="match status" value="1"/>
</dbReference>
<evidence type="ECO:0000256" key="5">
    <source>
        <dbReference type="ARBA" id="ARBA00049204"/>
    </source>
</evidence>
<dbReference type="SUPFAM" id="SSF49329">
    <property type="entry name" value="Cu,Zn superoxide dismutase-like"/>
    <property type="match status" value="1"/>
</dbReference>
<evidence type="ECO:0000313" key="9">
    <source>
        <dbReference type="Proteomes" id="UP001652582"/>
    </source>
</evidence>
<keyword evidence="6" id="KW-0186">Copper</keyword>
<keyword evidence="2 6" id="KW-0862">Zinc</keyword>
<comment type="function">
    <text evidence="6">Destroys radicals which are normally produced within the cells and which are toxic to biological systems.</text>
</comment>
<dbReference type="InterPro" id="IPR018152">
    <property type="entry name" value="SOD_Cu/Zn_BS"/>
</dbReference>
<protein>
    <recommendedName>
        <fullName evidence="6">Superoxide dismutase [Cu-Zn]</fullName>
        <ecNumber evidence="6">1.15.1.1</ecNumber>
    </recommendedName>
</protein>
<dbReference type="PANTHER" id="PTHR10003">
    <property type="entry name" value="SUPEROXIDE DISMUTASE CU-ZN -RELATED"/>
    <property type="match status" value="1"/>
</dbReference>
<dbReference type="RefSeq" id="XP_052737855.1">
    <property type="nucleotide sequence ID" value="XM_052881895.1"/>
</dbReference>
<evidence type="ECO:0000313" key="10">
    <source>
        <dbReference type="RefSeq" id="XP_052737855.1"/>
    </source>
</evidence>
<comment type="similarity">
    <text evidence="6">Belongs to the Cu-Zn superoxide dismutase family.</text>
</comment>
<feature type="domain" description="Superoxide dismutase copper/zinc binding" evidence="8">
    <location>
        <begin position="47"/>
        <end position="180"/>
    </location>
</feature>
<evidence type="ECO:0000313" key="11">
    <source>
        <dbReference type="RefSeq" id="XP_052737856.1"/>
    </source>
</evidence>
<dbReference type="RefSeq" id="XP_052737856.1">
    <property type="nucleotide sequence ID" value="XM_052881896.1"/>
</dbReference>
<dbReference type="PRINTS" id="PR00068">
    <property type="entry name" value="CUZNDISMTASE"/>
</dbReference>
<dbReference type="InterPro" id="IPR024134">
    <property type="entry name" value="SOD_Cu/Zn_/chaperone"/>
</dbReference>
<dbReference type="Proteomes" id="UP001652582">
    <property type="component" value="Chromosome 5"/>
</dbReference>
<name>A0ABM3LFK8_BICAN</name>
<dbReference type="Pfam" id="PF00080">
    <property type="entry name" value="Sod_Cu"/>
    <property type="match status" value="1"/>
</dbReference>
<organism evidence="9 10">
    <name type="scientific">Bicyclus anynana</name>
    <name type="common">Squinting bush brown butterfly</name>
    <dbReference type="NCBI Taxonomy" id="110368"/>
    <lineage>
        <taxon>Eukaryota</taxon>
        <taxon>Metazoa</taxon>
        <taxon>Ecdysozoa</taxon>
        <taxon>Arthropoda</taxon>
        <taxon>Hexapoda</taxon>
        <taxon>Insecta</taxon>
        <taxon>Pterygota</taxon>
        <taxon>Neoptera</taxon>
        <taxon>Endopterygota</taxon>
        <taxon>Lepidoptera</taxon>
        <taxon>Glossata</taxon>
        <taxon>Ditrysia</taxon>
        <taxon>Papilionoidea</taxon>
        <taxon>Nymphalidae</taxon>
        <taxon>Satyrinae</taxon>
        <taxon>Satyrini</taxon>
        <taxon>Mycalesina</taxon>
        <taxon>Bicyclus</taxon>
    </lineage>
</organism>
<comment type="catalytic activity">
    <reaction evidence="5 6">
        <text>2 superoxide + 2 H(+) = H2O2 + O2</text>
        <dbReference type="Rhea" id="RHEA:20696"/>
        <dbReference type="ChEBI" id="CHEBI:15378"/>
        <dbReference type="ChEBI" id="CHEBI:15379"/>
        <dbReference type="ChEBI" id="CHEBI:16240"/>
        <dbReference type="ChEBI" id="CHEBI:18421"/>
        <dbReference type="EC" id="1.15.1.1"/>
    </reaction>
</comment>
<dbReference type="GeneID" id="112047518"/>
<evidence type="ECO:0000256" key="6">
    <source>
        <dbReference type="RuleBase" id="RU000393"/>
    </source>
</evidence>
<dbReference type="InterPro" id="IPR001424">
    <property type="entry name" value="SOD_Cu_Zn_dom"/>
</dbReference>
<evidence type="ECO:0000256" key="3">
    <source>
        <dbReference type="ARBA" id="ARBA00022862"/>
    </source>
</evidence>
<comment type="cofactor">
    <cofactor evidence="6">
        <name>Zn(2+)</name>
        <dbReference type="ChEBI" id="CHEBI:29105"/>
    </cofactor>
    <text evidence="6">Binds 1 zinc ion per subunit.</text>
</comment>
<dbReference type="CDD" id="cd00305">
    <property type="entry name" value="Cu-Zn_Superoxide_Dismutase"/>
    <property type="match status" value="1"/>
</dbReference>
<keyword evidence="9" id="KW-1185">Reference proteome</keyword>
<accession>A0ABM3LFK8</accession>
<feature type="chain" id="PRO_5045024887" description="Superoxide dismutase [Cu-Zn]" evidence="7">
    <location>
        <begin position="18"/>
        <end position="183"/>
    </location>
</feature>
<feature type="signal peptide" evidence="7">
    <location>
        <begin position="1"/>
        <end position="17"/>
    </location>
</feature>
<dbReference type="InterPro" id="IPR036423">
    <property type="entry name" value="SOD-like_Cu/Zn_dom_sf"/>
</dbReference>
<proteinExistence type="inferred from homology"/>
<sequence length="183" mass="19812">MMYQMMFLASAALLVAGHDHTHEPSTRTEGGPRRAVARLTSPDGHDVHGNVTFTEEGDKVHIHGHIYGMPEGEYGFHVHELGDITGGCTSAGGHFNPHNKDHGHPDDENRHVGDLGNLEFNTEKLGEIDIVDRLITLHGDHSVIGRTVVLHAMPDDFGRTDHPDSKKTGNAGGRIACGVIGRL</sequence>
<keyword evidence="7" id="KW-0732">Signal</keyword>
<dbReference type="EC" id="1.15.1.1" evidence="6"/>
<evidence type="ECO:0000256" key="4">
    <source>
        <dbReference type="ARBA" id="ARBA00023002"/>
    </source>
</evidence>
<evidence type="ECO:0000256" key="7">
    <source>
        <dbReference type="SAM" id="SignalP"/>
    </source>
</evidence>
<comment type="cofactor">
    <cofactor evidence="6">
        <name>Cu cation</name>
        <dbReference type="ChEBI" id="CHEBI:23378"/>
    </cofactor>
    <text evidence="6">Binds 1 copper ion per subunit.</text>
</comment>
<keyword evidence="4 6" id="KW-0560">Oxidoreductase</keyword>
<keyword evidence="3" id="KW-0049">Antioxidant</keyword>
<reference evidence="10 11" key="1">
    <citation type="submission" date="2025-05" db="UniProtKB">
        <authorList>
            <consortium name="RefSeq"/>
        </authorList>
    </citation>
    <scope>IDENTIFICATION</scope>
</reference>
<evidence type="ECO:0000259" key="8">
    <source>
        <dbReference type="Pfam" id="PF00080"/>
    </source>
</evidence>
<evidence type="ECO:0000256" key="2">
    <source>
        <dbReference type="ARBA" id="ARBA00022833"/>
    </source>
</evidence>
<evidence type="ECO:0000256" key="1">
    <source>
        <dbReference type="ARBA" id="ARBA00022723"/>
    </source>
</evidence>
<keyword evidence="1 6" id="KW-0479">Metal-binding</keyword>
<gene>
    <name evidence="10 11" type="primary">LOC112047518</name>
</gene>
<dbReference type="Gene3D" id="2.60.40.200">
    <property type="entry name" value="Superoxide dismutase, copper/zinc binding domain"/>
    <property type="match status" value="1"/>
</dbReference>